<evidence type="ECO:0000256" key="1">
    <source>
        <dbReference type="SAM" id="Phobius"/>
    </source>
</evidence>
<feature type="transmembrane region" description="Helical" evidence="1">
    <location>
        <begin position="68"/>
        <end position="90"/>
    </location>
</feature>
<dbReference type="AlphaFoldDB" id="A0A8J8SF89"/>
<evidence type="ECO:0000313" key="2">
    <source>
        <dbReference type="EMBL" id="QUI21385.1"/>
    </source>
</evidence>
<organism evidence="2 3">
    <name type="scientific">Vallitalea pronyensis</name>
    <dbReference type="NCBI Taxonomy" id="1348613"/>
    <lineage>
        <taxon>Bacteria</taxon>
        <taxon>Bacillati</taxon>
        <taxon>Bacillota</taxon>
        <taxon>Clostridia</taxon>
        <taxon>Lachnospirales</taxon>
        <taxon>Vallitaleaceae</taxon>
        <taxon>Vallitalea</taxon>
    </lineage>
</organism>
<dbReference type="Proteomes" id="UP000683246">
    <property type="component" value="Chromosome"/>
</dbReference>
<accession>A0A8J8SF89</accession>
<keyword evidence="3" id="KW-1185">Reference proteome</keyword>
<gene>
    <name evidence="2" type="ORF">HZI73_03385</name>
</gene>
<feature type="transmembrane region" description="Helical" evidence="1">
    <location>
        <begin position="133"/>
        <end position="156"/>
    </location>
</feature>
<keyword evidence="1" id="KW-1133">Transmembrane helix</keyword>
<dbReference type="EMBL" id="CP058649">
    <property type="protein sequence ID" value="QUI21385.1"/>
    <property type="molecule type" value="Genomic_DNA"/>
</dbReference>
<feature type="transmembrane region" description="Helical" evidence="1">
    <location>
        <begin position="96"/>
        <end position="121"/>
    </location>
</feature>
<dbReference type="Pfam" id="PF22564">
    <property type="entry name" value="HAAS"/>
    <property type="match status" value="1"/>
</dbReference>
<keyword evidence="1" id="KW-0812">Transmembrane</keyword>
<reference evidence="2" key="1">
    <citation type="submission" date="2020-07" db="EMBL/GenBank/DDBJ databases">
        <title>Vallitalea pronyensis genome.</title>
        <authorList>
            <person name="Postec A."/>
        </authorList>
    </citation>
    <scope>NUCLEOTIDE SEQUENCE</scope>
    <source>
        <strain evidence="2">FatNI3</strain>
    </source>
</reference>
<keyword evidence="1" id="KW-0472">Membrane</keyword>
<evidence type="ECO:0000313" key="3">
    <source>
        <dbReference type="Proteomes" id="UP000683246"/>
    </source>
</evidence>
<protein>
    <submittedName>
        <fullName evidence="2">DUF1700 domain-containing protein</fullName>
    </submittedName>
</protein>
<proteinExistence type="predicted"/>
<name>A0A8J8SF89_9FIRM</name>
<dbReference type="KEGG" id="vpy:HZI73_03385"/>
<sequence>MSSLPKVEREKTLSYYAEIIDDQMEEGMTEEEAVDALGDVAHLADLAILNTPMSTLVKSKMRYNNNRLLTVLLILGFPLWFPLSVVFAVIGVALYIVAWAAVASVWVASASSVGAAVVSLFNTFFTNGVGNGVVFFGLFMTGVGLSVLLFFGAFLLSKLLIKFTHYSWETAKISLAKKRSA</sequence>